<accession>A0ACC1QJN1</accession>
<comment type="caution">
    <text evidence="1">The sequence shown here is derived from an EMBL/GenBank/DDBJ whole genome shotgun (WGS) entry which is preliminary data.</text>
</comment>
<proteinExistence type="predicted"/>
<keyword evidence="2" id="KW-1185">Reference proteome</keyword>
<sequence>MYASQNAGDFVESVSSAPGAPPPPPPPGQAPPLPGQAPPALPVAGDDFDDEAEFSGSDDEERAEWERRKRERAGR</sequence>
<organism evidence="1 2">
    <name type="scientific">Lecanicillium saksenae</name>
    <dbReference type="NCBI Taxonomy" id="468837"/>
    <lineage>
        <taxon>Eukaryota</taxon>
        <taxon>Fungi</taxon>
        <taxon>Dikarya</taxon>
        <taxon>Ascomycota</taxon>
        <taxon>Pezizomycotina</taxon>
        <taxon>Sordariomycetes</taxon>
        <taxon>Hypocreomycetidae</taxon>
        <taxon>Hypocreales</taxon>
        <taxon>Cordycipitaceae</taxon>
        <taxon>Lecanicillium</taxon>
    </lineage>
</organism>
<name>A0ACC1QJN1_9HYPO</name>
<evidence type="ECO:0000313" key="1">
    <source>
        <dbReference type="EMBL" id="KAJ3476511.1"/>
    </source>
</evidence>
<protein>
    <submittedName>
        <fullName evidence="1">Uncharacterized protein</fullName>
    </submittedName>
</protein>
<dbReference type="EMBL" id="JANAKD010001786">
    <property type="protein sequence ID" value="KAJ3476511.1"/>
    <property type="molecule type" value="Genomic_DNA"/>
</dbReference>
<evidence type="ECO:0000313" key="2">
    <source>
        <dbReference type="Proteomes" id="UP001148737"/>
    </source>
</evidence>
<gene>
    <name evidence="1" type="ORF">NLG97_g9108</name>
</gene>
<dbReference type="Proteomes" id="UP001148737">
    <property type="component" value="Unassembled WGS sequence"/>
</dbReference>
<reference evidence="1" key="1">
    <citation type="submission" date="2022-07" db="EMBL/GenBank/DDBJ databases">
        <title>Genome Sequence of Lecanicillium saksenae.</title>
        <authorList>
            <person name="Buettner E."/>
        </authorList>
    </citation>
    <scope>NUCLEOTIDE SEQUENCE</scope>
    <source>
        <strain evidence="1">VT-O1</strain>
    </source>
</reference>